<evidence type="ECO:0000259" key="2">
    <source>
        <dbReference type="Pfam" id="PF16178"/>
    </source>
</evidence>
<protein>
    <recommendedName>
        <fullName evidence="2">Anoctamin dimerisation domain-containing protein</fullName>
    </recommendedName>
</protein>
<organism evidence="3">
    <name type="scientific">Castor canadensis</name>
    <name type="common">American beaver</name>
    <dbReference type="NCBI Taxonomy" id="51338"/>
    <lineage>
        <taxon>Eukaryota</taxon>
        <taxon>Metazoa</taxon>
        <taxon>Chordata</taxon>
        <taxon>Craniata</taxon>
        <taxon>Vertebrata</taxon>
        <taxon>Euteleostomi</taxon>
        <taxon>Mammalia</taxon>
        <taxon>Eutheria</taxon>
        <taxon>Euarchontoglires</taxon>
        <taxon>Glires</taxon>
        <taxon>Rodentia</taxon>
        <taxon>Castorimorpha</taxon>
        <taxon>Castoridae</taxon>
        <taxon>Castor</taxon>
    </lineage>
</organism>
<name>A0A8C0WQ83_CASCN</name>
<feature type="domain" description="Anoctamin dimerisation" evidence="2">
    <location>
        <begin position="102"/>
        <end position="159"/>
    </location>
</feature>
<dbReference type="Ensembl" id="ENSCCNT00000019517.1">
    <property type="protein sequence ID" value="ENSCCNP00000014911.1"/>
    <property type="gene ID" value="ENSCCNG00000015371.1"/>
</dbReference>
<proteinExistence type="predicted"/>
<accession>A0A8C0WQ83</accession>
<feature type="region of interest" description="Disordered" evidence="1">
    <location>
        <begin position="63"/>
        <end position="93"/>
    </location>
</feature>
<dbReference type="AlphaFoldDB" id="A0A8C0WQ83"/>
<dbReference type="Pfam" id="PF16178">
    <property type="entry name" value="Anoct_dimer"/>
    <property type="match status" value="1"/>
</dbReference>
<reference evidence="3" key="1">
    <citation type="submission" date="2023-09" db="UniProtKB">
        <authorList>
            <consortium name="Ensembl"/>
        </authorList>
    </citation>
    <scope>IDENTIFICATION</scope>
</reference>
<dbReference type="InterPro" id="IPR032394">
    <property type="entry name" value="Anoct_dimer"/>
</dbReference>
<evidence type="ECO:0000256" key="1">
    <source>
        <dbReference type="SAM" id="MobiDB-lite"/>
    </source>
</evidence>
<dbReference type="GO" id="GO:0046983">
    <property type="term" value="F:protein dimerization activity"/>
    <property type="evidence" value="ECO:0007669"/>
    <property type="project" value="InterPro"/>
</dbReference>
<evidence type="ECO:0000313" key="3">
    <source>
        <dbReference type="Ensembl" id="ENSCCNP00000014911.1"/>
    </source>
</evidence>
<sequence length="201" mass="22886">QMWRSHGIQKGGVDLQGYQLDMQILPDGPKSDVDFSEILNAIQEMAKDVNILFDELEAANSPCKDDDSLLHPGNLTSTSEDASRLEAGGESVPERHKSNGLYFRDGKCRIDYILVYRKSNPQTEKREVFERNIRAEGLQMEKEVNSCLDKNTHTHIHIKSQFKNGLLAIGLTEHFIWSEFANLQYLGNVPAIRHPIYLRAF</sequence>